<dbReference type="Proteomes" id="UP001236415">
    <property type="component" value="Chromosome"/>
</dbReference>
<sequence>MRCTCYSVRCIYESSTSGNASQSTGLINGIATILLAMLIDPKLALLSDRTLRGEIPVARMNNLWVYAGISACWNCGSSVSSYSFCPMDQLDCRFSIKTKSAHSIIDECALLLDRHIIFRTEKDIRHTLLFPYPLSVQNEVRQS</sequence>
<evidence type="ECO:0000313" key="1">
    <source>
        <dbReference type="EMBL" id="WIV18096.1"/>
    </source>
</evidence>
<evidence type="ECO:0000313" key="2">
    <source>
        <dbReference type="Proteomes" id="UP001236415"/>
    </source>
</evidence>
<keyword evidence="2" id="KW-1185">Reference proteome</keyword>
<accession>A0ABY8WY65</accession>
<protein>
    <submittedName>
        <fullName evidence="1">DUF2837 family protein</fullName>
    </submittedName>
</protein>
<dbReference type="Pfam" id="PF10997">
    <property type="entry name" value="Amj"/>
    <property type="match status" value="1"/>
</dbReference>
<reference evidence="1 2" key="1">
    <citation type="submission" date="2023-06" db="EMBL/GenBank/DDBJ databases">
        <title>Paenibacillus polygonum sp. nov., an endophytic bacterium, isolated from Polygonum lapathifolium L. in Nanji Wetland National Nature Reserve, South of Poyang Lake, Jiangxi Province, China.</title>
        <authorList>
            <person name="Yu Z."/>
        </authorList>
    </citation>
    <scope>NUCLEOTIDE SEQUENCE [LARGE SCALE GENOMIC DNA]</scope>
    <source>
        <strain evidence="1 2">C31</strain>
    </source>
</reference>
<gene>
    <name evidence="1" type="ORF">QPK24_17010</name>
</gene>
<dbReference type="InterPro" id="IPR021260">
    <property type="entry name" value="Amj"/>
</dbReference>
<name>A0ABY8WY65_9BACL</name>
<dbReference type="EMBL" id="CP127162">
    <property type="protein sequence ID" value="WIV18096.1"/>
    <property type="molecule type" value="Genomic_DNA"/>
</dbReference>
<proteinExistence type="predicted"/>
<organism evidence="1 2">
    <name type="scientific">Paenibacillus polygoni</name>
    <dbReference type="NCBI Taxonomy" id="3050112"/>
    <lineage>
        <taxon>Bacteria</taxon>
        <taxon>Bacillati</taxon>
        <taxon>Bacillota</taxon>
        <taxon>Bacilli</taxon>
        <taxon>Bacillales</taxon>
        <taxon>Paenibacillaceae</taxon>
        <taxon>Paenibacillus</taxon>
    </lineage>
</organism>